<dbReference type="AlphaFoldDB" id="G4HB30"/>
<dbReference type="EMBL" id="AGIP01000002">
    <property type="protein sequence ID" value="EHB67139.1"/>
    <property type="molecule type" value="Genomic_DNA"/>
</dbReference>
<evidence type="ECO:0000313" key="1">
    <source>
        <dbReference type="EMBL" id="EHB67139.1"/>
    </source>
</evidence>
<dbReference type="Proteomes" id="UP000003891">
    <property type="component" value="Unassembled WGS sequence"/>
</dbReference>
<dbReference type="RefSeq" id="WP_007128538.1">
    <property type="nucleotide sequence ID" value="NZ_AGIP01000002.1"/>
</dbReference>
<organism evidence="1 2">
    <name type="scientific">Paenibacillus lactis 154</name>
    <dbReference type="NCBI Taxonomy" id="743719"/>
    <lineage>
        <taxon>Bacteria</taxon>
        <taxon>Bacillati</taxon>
        <taxon>Bacillota</taxon>
        <taxon>Bacilli</taxon>
        <taxon>Bacillales</taxon>
        <taxon>Paenibacillaceae</taxon>
        <taxon>Paenibacillus</taxon>
    </lineage>
</organism>
<dbReference type="eggNOG" id="ENOG503396B">
    <property type="taxonomic scope" value="Bacteria"/>
</dbReference>
<protein>
    <submittedName>
        <fullName evidence="1">Uncharacterized protein</fullName>
    </submittedName>
</protein>
<reference evidence="1 2" key="1">
    <citation type="submission" date="2011-09" db="EMBL/GenBank/DDBJ databases">
        <title>The draft genome of Paenibacillus lactis 154.</title>
        <authorList>
            <consortium name="US DOE Joint Genome Institute (JGI-PGF)"/>
            <person name="Lucas S."/>
            <person name="Han J."/>
            <person name="Lapidus A."/>
            <person name="Cheng J.-F."/>
            <person name="Goodwin L."/>
            <person name="Pitluck S."/>
            <person name="Peters L."/>
            <person name="Land M.L."/>
            <person name="Hauser L."/>
            <person name="Siebers A."/>
            <person name="Thelen M."/>
            <person name="Hugenholtz P."/>
            <person name="Allgaier M."/>
            <person name="Woyke T.J."/>
        </authorList>
    </citation>
    <scope>NUCLEOTIDE SEQUENCE [LARGE SCALE GENOMIC DNA]</scope>
    <source>
        <strain evidence="1 2">154</strain>
    </source>
</reference>
<accession>G4HB30</accession>
<dbReference type="PATRIC" id="fig|743719.3.peg.1370"/>
<gene>
    <name evidence="1" type="ORF">PaelaDRAFT_1363</name>
</gene>
<sequence length="174" mass="20124">MRSMKKTAWRLGALMLLGLFMIHSVGVASSNNYEPVPKASNQEAAYINALEVKDGQVYLEIDPIEWYEGEEANAIFREREQDPEMTEAPDGYYIVNDTEERITLPVAGNAEVRLQLYDHTGRYEDAQVVWNQQVSLDKFTDIYRKDDIVDMKWFPFHITVEDGEVVKIIQQYVP</sequence>
<proteinExistence type="predicted"/>
<name>G4HB30_9BACL</name>
<evidence type="ECO:0000313" key="2">
    <source>
        <dbReference type="Proteomes" id="UP000003891"/>
    </source>
</evidence>